<evidence type="ECO:0000313" key="2">
    <source>
        <dbReference type="EMBL" id="KAJ6218801.1"/>
    </source>
</evidence>
<evidence type="ECO:0000313" key="3">
    <source>
        <dbReference type="Proteomes" id="UP001142055"/>
    </source>
</evidence>
<keyword evidence="1" id="KW-1133">Transmembrane helix</keyword>
<organism evidence="2 3">
    <name type="scientific">Blomia tropicalis</name>
    <name type="common">Mite</name>
    <dbReference type="NCBI Taxonomy" id="40697"/>
    <lineage>
        <taxon>Eukaryota</taxon>
        <taxon>Metazoa</taxon>
        <taxon>Ecdysozoa</taxon>
        <taxon>Arthropoda</taxon>
        <taxon>Chelicerata</taxon>
        <taxon>Arachnida</taxon>
        <taxon>Acari</taxon>
        <taxon>Acariformes</taxon>
        <taxon>Sarcoptiformes</taxon>
        <taxon>Astigmata</taxon>
        <taxon>Glycyphagoidea</taxon>
        <taxon>Echimyopodidae</taxon>
        <taxon>Blomia</taxon>
    </lineage>
</organism>
<dbReference type="EMBL" id="JAPWDV010000002">
    <property type="protein sequence ID" value="KAJ6218801.1"/>
    <property type="molecule type" value="Genomic_DNA"/>
</dbReference>
<gene>
    <name evidence="2" type="ORF">RDWZM_004613</name>
</gene>
<dbReference type="AlphaFoldDB" id="A0A9Q0RMR5"/>
<name>A0A9Q0RMR5_BLOTA</name>
<dbReference type="OrthoDB" id="10366741at2759"/>
<keyword evidence="1" id="KW-0812">Transmembrane</keyword>
<keyword evidence="3" id="KW-1185">Reference proteome</keyword>
<keyword evidence="1" id="KW-0472">Membrane</keyword>
<feature type="transmembrane region" description="Helical" evidence="1">
    <location>
        <begin position="12"/>
        <end position="36"/>
    </location>
</feature>
<proteinExistence type="predicted"/>
<reference evidence="2" key="1">
    <citation type="submission" date="2022-12" db="EMBL/GenBank/DDBJ databases">
        <title>Genome assemblies of Blomia tropicalis.</title>
        <authorList>
            <person name="Cui Y."/>
        </authorList>
    </citation>
    <scope>NUCLEOTIDE SEQUENCE</scope>
    <source>
        <tissue evidence="2">Adult mites</tissue>
    </source>
</reference>
<sequence>MKMNRTLSIIFNILYAITIFNIWYVGFALFRIRGIYRGDLPEKGRELLDFYATHPLHGLMNMFATCLAMPAGTIFCLLGMGKDLQSQSLWINLINISNVICGNCFMFNAMEWINSERSY</sequence>
<comment type="caution">
    <text evidence="2">The sequence shown here is derived from an EMBL/GenBank/DDBJ whole genome shotgun (WGS) entry which is preliminary data.</text>
</comment>
<dbReference type="Proteomes" id="UP001142055">
    <property type="component" value="Chromosome 2"/>
</dbReference>
<feature type="transmembrane region" description="Helical" evidence="1">
    <location>
        <begin position="56"/>
        <end position="78"/>
    </location>
</feature>
<accession>A0A9Q0RMR5</accession>
<evidence type="ECO:0000256" key="1">
    <source>
        <dbReference type="SAM" id="Phobius"/>
    </source>
</evidence>
<feature type="transmembrane region" description="Helical" evidence="1">
    <location>
        <begin position="90"/>
        <end position="110"/>
    </location>
</feature>
<protein>
    <submittedName>
        <fullName evidence="2">Uncharacterized protein</fullName>
    </submittedName>
</protein>